<evidence type="ECO:0000313" key="2">
    <source>
        <dbReference type="Proteomes" id="UP000176504"/>
    </source>
</evidence>
<dbReference type="Proteomes" id="UP000176504">
    <property type="component" value="Unassembled WGS sequence"/>
</dbReference>
<sequence length="101" mass="12003">MFFPSKLVDFRIFFGYKCVVFQKIGEKIAVAGFYDKAKFTPKRFKWHTREYKIEEITIASDIKDGGVKKRMYSVLCSGNLYRICFNRDDEIWVLEEVWLPG</sequence>
<reference evidence="1 2" key="1">
    <citation type="journal article" date="2016" name="Nat. Commun.">
        <title>Thousands of microbial genomes shed light on interconnected biogeochemical processes in an aquifer system.</title>
        <authorList>
            <person name="Anantharaman K."/>
            <person name="Brown C.T."/>
            <person name="Hug L.A."/>
            <person name="Sharon I."/>
            <person name="Castelle C.J."/>
            <person name="Probst A.J."/>
            <person name="Thomas B.C."/>
            <person name="Singh A."/>
            <person name="Wilkins M.J."/>
            <person name="Karaoz U."/>
            <person name="Brodie E.L."/>
            <person name="Williams K.H."/>
            <person name="Hubbard S.S."/>
            <person name="Banfield J.F."/>
        </authorList>
    </citation>
    <scope>NUCLEOTIDE SEQUENCE [LARGE SCALE GENOMIC DNA]</scope>
</reference>
<name>A0A1F4VDA6_UNCKA</name>
<proteinExistence type="predicted"/>
<organism evidence="1 2">
    <name type="scientific">candidate division WWE3 bacterium RIFCSPLOWO2_01_FULL_41_18</name>
    <dbReference type="NCBI Taxonomy" id="1802625"/>
    <lineage>
        <taxon>Bacteria</taxon>
        <taxon>Katanobacteria</taxon>
    </lineage>
</organism>
<dbReference type="EMBL" id="MEVI01000003">
    <property type="protein sequence ID" value="OGC55124.1"/>
    <property type="molecule type" value="Genomic_DNA"/>
</dbReference>
<dbReference type="AlphaFoldDB" id="A0A1F4VDA6"/>
<comment type="caution">
    <text evidence="1">The sequence shown here is derived from an EMBL/GenBank/DDBJ whole genome shotgun (WGS) entry which is preliminary data.</text>
</comment>
<gene>
    <name evidence="1" type="ORF">A3A78_04060</name>
</gene>
<evidence type="ECO:0000313" key="1">
    <source>
        <dbReference type="EMBL" id="OGC55124.1"/>
    </source>
</evidence>
<accession>A0A1F4VDA6</accession>
<protein>
    <submittedName>
        <fullName evidence="1">Uncharacterized protein</fullName>
    </submittedName>
</protein>